<dbReference type="AlphaFoldDB" id="A0A9X3EYC9"/>
<gene>
    <name evidence="1" type="ORF">OV079_40775</name>
</gene>
<dbReference type="Proteomes" id="UP001150924">
    <property type="component" value="Unassembled WGS sequence"/>
</dbReference>
<accession>A0A9X3EYC9</accession>
<protein>
    <submittedName>
        <fullName evidence="1">Uncharacterized protein</fullName>
    </submittedName>
</protein>
<evidence type="ECO:0000313" key="2">
    <source>
        <dbReference type="Proteomes" id="UP001150924"/>
    </source>
</evidence>
<sequence length="95" mass="9914">MDSRSPMRIAVESLAEARAAAGSGDLVRALDLVDDGLAALGPHYQRSGLIDDSGLKLTLAAVRRRQGDAAGAFAAMERVLEDRIAAYEGRSGDAS</sequence>
<reference evidence="1" key="1">
    <citation type="submission" date="2022-11" db="EMBL/GenBank/DDBJ databases">
        <title>Minimal conservation of predation-associated metabolite biosynthetic gene clusters underscores biosynthetic potential of Myxococcota including descriptions for ten novel species: Archangium lansinium sp. nov., Myxococcus landrumus sp. nov., Nannocystis bai.</title>
        <authorList>
            <person name="Ahearne A."/>
            <person name="Stevens C."/>
            <person name="Phillips K."/>
        </authorList>
    </citation>
    <scope>NUCLEOTIDE SEQUENCE</scope>
    <source>
        <strain evidence="1">Na p29</strain>
    </source>
</reference>
<name>A0A9X3EYC9_9BACT</name>
<keyword evidence="2" id="KW-1185">Reference proteome</keyword>
<evidence type="ECO:0000313" key="1">
    <source>
        <dbReference type="EMBL" id="MCY1011784.1"/>
    </source>
</evidence>
<organism evidence="1 2">
    <name type="scientific">Nannocystis pusilla</name>
    <dbReference type="NCBI Taxonomy" id="889268"/>
    <lineage>
        <taxon>Bacteria</taxon>
        <taxon>Pseudomonadati</taxon>
        <taxon>Myxococcota</taxon>
        <taxon>Polyangia</taxon>
        <taxon>Nannocystales</taxon>
        <taxon>Nannocystaceae</taxon>
        <taxon>Nannocystis</taxon>
    </lineage>
</organism>
<dbReference type="RefSeq" id="WP_267775096.1">
    <property type="nucleotide sequence ID" value="NZ_JAPNKE010000002.1"/>
</dbReference>
<dbReference type="EMBL" id="JAPNKE010000002">
    <property type="protein sequence ID" value="MCY1011784.1"/>
    <property type="molecule type" value="Genomic_DNA"/>
</dbReference>
<comment type="caution">
    <text evidence="1">The sequence shown here is derived from an EMBL/GenBank/DDBJ whole genome shotgun (WGS) entry which is preliminary data.</text>
</comment>
<proteinExistence type="predicted"/>